<feature type="region of interest" description="Disordered" evidence="10">
    <location>
        <begin position="1"/>
        <end position="33"/>
    </location>
</feature>
<keyword evidence="13" id="KW-1185">Reference proteome</keyword>
<dbReference type="CDD" id="cd12148">
    <property type="entry name" value="fungal_TF_MHR"/>
    <property type="match status" value="1"/>
</dbReference>
<dbReference type="SUPFAM" id="SSF57701">
    <property type="entry name" value="Zn2/Cys6 DNA-binding domain"/>
    <property type="match status" value="1"/>
</dbReference>
<comment type="caution">
    <text evidence="12">The sequence shown here is derived from an EMBL/GenBank/DDBJ whole genome shotgun (WGS) entry which is preliminary data.</text>
</comment>
<dbReference type="GO" id="GO:0000981">
    <property type="term" value="F:DNA-binding transcription factor activity, RNA polymerase II-specific"/>
    <property type="evidence" value="ECO:0007669"/>
    <property type="project" value="InterPro"/>
</dbReference>
<feature type="compositionally biased region" description="Polar residues" evidence="10">
    <location>
        <begin position="123"/>
        <end position="133"/>
    </location>
</feature>
<dbReference type="EMBL" id="QVQW01000062">
    <property type="protein sequence ID" value="RKU42054.1"/>
    <property type="molecule type" value="Genomic_DNA"/>
</dbReference>
<dbReference type="PANTHER" id="PTHR47655">
    <property type="entry name" value="QUINIC ACID UTILIZATION ACTIVATOR"/>
    <property type="match status" value="1"/>
</dbReference>
<dbReference type="GO" id="GO:0005634">
    <property type="term" value="C:nucleus"/>
    <property type="evidence" value="ECO:0007669"/>
    <property type="project" value="UniProtKB-SubCell"/>
</dbReference>
<evidence type="ECO:0000256" key="7">
    <source>
        <dbReference type="ARBA" id="ARBA00023159"/>
    </source>
</evidence>
<dbReference type="InterPro" id="IPR001138">
    <property type="entry name" value="Zn2Cys6_DnaBD"/>
</dbReference>
<dbReference type="InterPro" id="IPR052783">
    <property type="entry name" value="Metabolic/Drug-Res_Regulator"/>
</dbReference>
<protein>
    <recommendedName>
        <fullName evidence="11">Zn(2)-C6 fungal-type domain-containing protein</fullName>
    </recommendedName>
</protein>
<evidence type="ECO:0000256" key="6">
    <source>
        <dbReference type="ARBA" id="ARBA00023125"/>
    </source>
</evidence>
<keyword evidence="7" id="KW-0010">Activator</keyword>
<dbReference type="PANTHER" id="PTHR47655:SF2">
    <property type="entry name" value="QUINIC ACID UTILIZATION ACTIVATOR"/>
    <property type="match status" value="1"/>
</dbReference>
<feature type="region of interest" description="Disordered" evidence="10">
    <location>
        <begin position="111"/>
        <end position="245"/>
    </location>
</feature>
<evidence type="ECO:0000313" key="12">
    <source>
        <dbReference type="EMBL" id="RKU42054.1"/>
    </source>
</evidence>
<dbReference type="STRING" id="177199.A0A420Y2E9"/>
<dbReference type="InterPro" id="IPR036864">
    <property type="entry name" value="Zn2-C6_fun-type_DNA-bd_sf"/>
</dbReference>
<sequence length="805" mass="88270">MSAKRKLVDPVAPSVNTEQGQRPEGSNLGAPQSRAVVKRQRVSRACDQCRAAREKCDGIQPLCFPCVSQNRPCTYQANPKKRGVQTGYIRTLELALAWVFEKVPGSEHALSSLVGHEGGQGQRLLTGNDSSAANRLHRKWRRSRVHRDINRILSGGPSMSPPDDKSPSIDDATDTDGEVDRPSGRSCEPSQSTNTPPEQPTLTQSYQPSQSEGKRLDHAEQRSDKAATASLGPLSSATSVPPRGLKLPPNHWRLMDIYFSYTHCWLPILEKQEMFQTSYLYSPGQTLDLSSETSSSSAHAELWSALALASCQDAACTGATTSPQSAGSGTMTPSQIYHTARSLVPPDDGIFQIHHTRALILLSLVNLGRRNLASAWILIGKAVRTFLEISSRDRPALEKQRQRFRMVFIACFIMDTMVSQQSRKPPHLTVEDMTEAMNISENDLDEWQPWAACEGFGRGSDNTRNSRNPAYCLSTFNQVYDIFKVISRNMDRKKARTAYDRSSTVGLRQLQEAINTKAPFGTYILSSGVSSAPIPSPYLLKIFYLWATGLIETISSSAARLMTAVIEEYQVRFGACALPPFLAACLASWSSQTGFESLDPQDRARLSALENSHAEMWVTEPAISHPVYHNHGSSDISPAYQDMHKPAHRPTTTRLTAFSPVIPASSYADSDLLGAQSSQDPARHALPLSSPYTLSSYGNNPEGLFRPAAPVLNRDTARNAISDVEHAIATQAAATLPPPYHTATQSSTTSLSAAPNSTDYDTLLDDLASIDYADRVETDPQFMVNLGFAPGCDLNEFLSLDFARF</sequence>
<evidence type="ECO:0000256" key="1">
    <source>
        <dbReference type="ARBA" id="ARBA00004123"/>
    </source>
</evidence>
<dbReference type="InterPro" id="IPR007219">
    <property type="entry name" value="XnlR_reg_dom"/>
</dbReference>
<dbReference type="PROSITE" id="PS00463">
    <property type="entry name" value="ZN2_CY6_FUNGAL_1"/>
    <property type="match status" value="1"/>
</dbReference>
<dbReference type="Pfam" id="PF00172">
    <property type="entry name" value="Zn_clus"/>
    <property type="match status" value="1"/>
</dbReference>
<dbReference type="AlphaFoldDB" id="A0A420Y2E9"/>
<evidence type="ECO:0000256" key="4">
    <source>
        <dbReference type="ARBA" id="ARBA00022911"/>
    </source>
</evidence>
<dbReference type="OrthoDB" id="3364175at2759"/>
<feature type="compositionally biased region" description="Basic residues" evidence="10">
    <location>
        <begin position="135"/>
        <end position="145"/>
    </location>
</feature>
<evidence type="ECO:0000259" key="11">
    <source>
        <dbReference type="PROSITE" id="PS50048"/>
    </source>
</evidence>
<feature type="compositionally biased region" description="Polar residues" evidence="10">
    <location>
        <begin position="188"/>
        <end position="211"/>
    </location>
</feature>
<keyword evidence="6" id="KW-0238">DNA-binding</keyword>
<dbReference type="SMART" id="SM00066">
    <property type="entry name" value="GAL4"/>
    <property type="match status" value="1"/>
</dbReference>
<feature type="compositionally biased region" description="Low complexity" evidence="10">
    <location>
        <begin position="742"/>
        <end position="754"/>
    </location>
</feature>
<dbReference type="FunFam" id="4.10.240.10:FF:000005">
    <property type="entry name" value="Quinic acid utilization activator"/>
    <property type="match status" value="1"/>
</dbReference>
<keyword evidence="2" id="KW-0479">Metal-binding</keyword>
<dbReference type="CDD" id="cd00067">
    <property type="entry name" value="GAL4"/>
    <property type="match status" value="1"/>
</dbReference>
<keyword evidence="8" id="KW-0804">Transcription</keyword>
<dbReference type="GO" id="GO:0003677">
    <property type="term" value="F:DNA binding"/>
    <property type="evidence" value="ECO:0007669"/>
    <property type="project" value="UniProtKB-KW"/>
</dbReference>
<dbReference type="PROSITE" id="PS50048">
    <property type="entry name" value="ZN2_CY6_FUNGAL_2"/>
    <property type="match status" value="1"/>
</dbReference>
<dbReference type="Gene3D" id="4.10.240.10">
    <property type="entry name" value="Zn(2)-C6 fungal-type DNA-binding domain"/>
    <property type="match status" value="1"/>
</dbReference>
<dbReference type="Proteomes" id="UP000275385">
    <property type="component" value="Unassembled WGS sequence"/>
</dbReference>
<feature type="compositionally biased region" description="Basic and acidic residues" evidence="10">
    <location>
        <begin position="212"/>
        <end position="225"/>
    </location>
</feature>
<name>A0A420Y2E9_9PEZI</name>
<evidence type="ECO:0000313" key="13">
    <source>
        <dbReference type="Proteomes" id="UP000275385"/>
    </source>
</evidence>
<dbReference type="GO" id="GO:0006351">
    <property type="term" value="P:DNA-templated transcription"/>
    <property type="evidence" value="ECO:0007669"/>
    <property type="project" value="InterPro"/>
</dbReference>
<proteinExistence type="predicted"/>
<dbReference type="GO" id="GO:0045944">
    <property type="term" value="P:positive regulation of transcription by RNA polymerase II"/>
    <property type="evidence" value="ECO:0007669"/>
    <property type="project" value="TreeGrafter"/>
</dbReference>
<organism evidence="12 13">
    <name type="scientific">Coniochaeta pulveracea</name>
    <dbReference type="NCBI Taxonomy" id="177199"/>
    <lineage>
        <taxon>Eukaryota</taxon>
        <taxon>Fungi</taxon>
        <taxon>Dikarya</taxon>
        <taxon>Ascomycota</taxon>
        <taxon>Pezizomycotina</taxon>
        <taxon>Sordariomycetes</taxon>
        <taxon>Sordariomycetidae</taxon>
        <taxon>Coniochaetales</taxon>
        <taxon>Coniochaetaceae</taxon>
        <taxon>Coniochaeta</taxon>
    </lineage>
</organism>
<evidence type="ECO:0000256" key="2">
    <source>
        <dbReference type="ARBA" id="ARBA00022723"/>
    </source>
</evidence>
<evidence type="ECO:0000256" key="9">
    <source>
        <dbReference type="ARBA" id="ARBA00023242"/>
    </source>
</evidence>
<keyword evidence="3" id="KW-0862">Zinc</keyword>
<keyword evidence="5" id="KW-0805">Transcription regulation</keyword>
<dbReference type="GO" id="GO:0008270">
    <property type="term" value="F:zinc ion binding"/>
    <property type="evidence" value="ECO:0007669"/>
    <property type="project" value="InterPro"/>
</dbReference>
<gene>
    <name evidence="12" type="ORF">DL546_002363</name>
</gene>
<evidence type="ECO:0000256" key="5">
    <source>
        <dbReference type="ARBA" id="ARBA00023015"/>
    </source>
</evidence>
<keyword evidence="4" id="KW-0672">Quinate metabolism</keyword>
<comment type="subcellular location">
    <subcellularLocation>
        <location evidence="1">Nucleus</location>
    </subcellularLocation>
</comment>
<evidence type="ECO:0000256" key="3">
    <source>
        <dbReference type="ARBA" id="ARBA00022833"/>
    </source>
</evidence>
<accession>A0A420Y2E9</accession>
<feature type="domain" description="Zn(2)-C6 fungal-type" evidence="11">
    <location>
        <begin position="45"/>
        <end position="75"/>
    </location>
</feature>
<evidence type="ECO:0000256" key="10">
    <source>
        <dbReference type="SAM" id="MobiDB-lite"/>
    </source>
</evidence>
<keyword evidence="9" id="KW-0539">Nucleus</keyword>
<dbReference type="Pfam" id="PF04082">
    <property type="entry name" value="Fungal_trans"/>
    <property type="match status" value="1"/>
</dbReference>
<reference evidence="12 13" key="1">
    <citation type="submission" date="2018-08" db="EMBL/GenBank/DDBJ databases">
        <title>Draft genome of the lignicolous fungus Coniochaeta pulveracea.</title>
        <authorList>
            <person name="Borstlap C.J."/>
            <person name="De Witt R.N."/>
            <person name="Botha A."/>
            <person name="Volschenk H."/>
        </authorList>
    </citation>
    <scope>NUCLEOTIDE SEQUENCE [LARGE SCALE GENOMIC DNA]</scope>
    <source>
        <strain evidence="12 13">CAB683</strain>
    </source>
</reference>
<evidence type="ECO:0000256" key="8">
    <source>
        <dbReference type="ARBA" id="ARBA00023163"/>
    </source>
</evidence>
<feature type="region of interest" description="Disordered" evidence="10">
    <location>
        <begin position="735"/>
        <end position="755"/>
    </location>
</feature>